<dbReference type="AlphaFoldDB" id="A0A382ZGM7"/>
<organism evidence="2">
    <name type="scientific">marine metagenome</name>
    <dbReference type="NCBI Taxonomy" id="408172"/>
    <lineage>
        <taxon>unclassified sequences</taxon>
        <taxon>metagenomes</taxon>
        <taxon>ecological metagenomes</taxon>
    </lineage>
</organism>
<dbReference type="SUPFAM" id="SSF52317">
    <property type="entry name" value="Class I glutamine amidotransferase-like"/>
    <property type="match status" value="1"/>
</dbReference>
<feature type="non-terminal residue" evidence="2">
    <location>
        <position position="80"/>
    </location>
</feature>
<dbReference type="Gene3D" id="3.40.50.880">
    <property type="match status" value="1"/>
</dbReference>
<dbReference type="EMBL" id="UINC01183782">
    <property type="protein sequence ID" value="SVD94694.1"/>
    <property type="molecule type" value="Genomic_DNA"/>
</dbReference>
<protein>
    <recommendedName>
        <fullName evidence="1">DJ-1/PfpI domain-containing protein</fullName>
    </recommendedName>
</protein>
<evidence type="ECO:0000313" key="2">
    <source>
        <dbReference type="EMBL" id="SVD94694.1"/>
    </source>
</evidence>
<dbReference type="Pfam" id="PF01965">
    <property type="entry name" value="DJ-1_PfpI"/>
    <property type="match status" value="1"/>
</dbReference>
<dbReference type="InterPro" id="IPR029062">
    <property type="entry name" value="Class_I_gatase-like"/>
</dbReference>
<feature type="domain" description="DJ-1/PfpI" evidence="1">
    <location>
        <begin position="4"/>
        <end position="80"/>
    </location>
</feature>
<reference evidence="2" key="1">
    <citation type="submission" date="2018-05" db="EMBL/GenBank/DDBJ databases">
        <authorList>
            <person name="Lanie J.A."/>
            <person name="Ng W.-L."/>
            <person name="Kazmierczak K.M."/>
            <person name="Andrzejewski T.M."/>
            <person name="Davidsen T.M."/>
            <person name="Wayne K.J."/>
            <person name="Tettelin H."/>
            <person name="Glass J.I."/>
            <person name="Rusch D."/>
            <person name="Podicherti R."/>
            <person name="Tsui H.-C.T."/>
            <person name="Winkler M.E."/>
        </authorList>
    </citation>
    <scope>NUCLEOTIDE SEQUENCE</scope>
</reference>
<sequence>MLIKAVIITGPGFQDEEYVYPYYRLLEAGFAVEVATKDGLEVFGKYGVPARATMNTADLVADKFDLVILPGGFEAPDRVR</sequence>
<name>A0A382ZGM7_9ZZZZ</name>
<gene>
    <name evidence="2" type="ORF">METZ01_LOCUS447548</name>
</gene>
<evidence type="ECO:0000259" key="1">
    <source>
        <dbReference type="Pfam" id="PF01965"/>
    </source>
</evidence>
<dbReference type="InterPro" id="IPR002818">
    <property type="entry name" value="DJ-1/PfpI"/>
</dbReference>
<proteinExistence type="predicted"/>
<accession>A0A382ZGM7</accession>